<proteinExistence type="predicted"/>
<evidence type="ECO:0000256" key="1">
    <source>
        <dbReference type="SAM" id="MobiDB-lite"/>
    </source>
</evidence>
<feature type="compositionally biased region" description="Basic and acidic residues" evidence="1">
    <location>
        <begin position="7"/>
        <end position="16"/>
    </location>
</feature>
<evidence type="ECO:0000313" key="3">
    <source>
        <dbReference type="Proteomes" id="UP000494165"/>
    </source>
</evidence>
<dbReference type="EMBL" id="CADEPI010000290">
    <property type="protein sequence ID" value="CAB3382977.1"/>
    <property type="molecule type" value="Genomic_DNA"/>
</dbReference>
<name>A0A8S1DRQ3_9INSE</name>
<dbReference type="AlphaFoldDB" id="A0A8S1DRQ3"/>
<dbReference type="Proteomes" id="UP000494165">
    <property type="component" value="Unassembled WGS sequence"/>
</dbReference>
<gene>
    <name evidence="2" type="ORF">CLODIP_2_CD01223</name>
</gene>
<accession>A0A8S1DRQ3</accession>
<comment type="caution">
    <text evidence="2">The sequence shown here is derived from an EMBL/GenBank/DDBJ whole genome shotgun (WGS) entry which is preliminary data.</text>
</comment>
<feature type="region of interest" description="Disordered" evidence="1">
    <location>
        <begin position="1"/>
        <end position="28"/>
    </location>
</feature>
<organism evidence="2 3">
    <name type="scientific">Cloeon dipterum</name>
    <dbReference type="NCBI Taxonomy" id="197152"/>
    <lineage>
        <taxon>Eukaryota</taxon>
        <taxon>Metazoa</taxon>
        <taxon>Ecdysozoa</taxon>
        <taxon>Arthropoda</taxon>
        <taxon>Hexapoda</taxon>
        <taxon>Insecta</taxon>
        <taxon>Pterygota</taxon>
        <taxon>Palaeoptera</taxon>
        <taxon>Ephemeroptera</taxon>
        <taxon>Pisciforma</taxon>
        <taxon>Baetidae</taxon>
        <taxon>Cloeon</taxon>
    </lineage>
</organism>
<reference evidence="2 3" key="1">
    <citation type="submission" date="2020-04" db="EMBL/GenBank/DDBJ databases">
        <authorList>
            <person name="Alioto T."/>
            <person name="Alioto T."/>
            <person name="Gomez Garrido J."/>
        </authorList>
    </citation>
    <scope>NUCLEOTIDE SEQUENCE [LARGE SCALE GENOMIC DNA]</scope>
</reference>
<protein>
    <submittedName>
        <fullName evidence="2">Uncharacterized protein</fullName>
    </submittedName>
</protein>
<evidence type="ECO:0000313" key="2">
    <source>
        <dbReference type="EMBL" id="CAB3382977.1"/>
    </source>
</evidence>
<keyword evidence="3" id="KW-1185">Reference proteome</keyword>
<sequence>MYGMQFKSERNIEEGGSKNTSEDGNGTGKILDAIRSKCIEFKRQNKCEGKRRPTCEILLICAHKLQRRFEIMSKVVKKIEDGGIKYKSEGDDAAGRIFNTIKSKWTDLKRGEKQFQKEILSYLPCLLSQADSRKLKGKTINFFIICAQILQRRIEIMIQYQRLHEEEEEDNAAGGFFRNIRKTFTDITRIFEHRRKDDRRVHFQSRRKNSKDGSR</sequence>